<dbReference type="GO" id="GO:0036376">
    <property type="term" value="P:sodium ion export across plasma membrane"/>
    <property type="evidence" value="ECO:0007669"/>
    <property type="project" value="InterPro"/>
</dbReference>
<evidence type="ECO:0000256" key="4">
    <source>
        <dbReference type="ARBA" id="ARBA00022989"/>
    </source>
</evidence>
<gene>
    <name evidence="7" type="ORF">G0Q07_15525</name>
</gene>
<evidence type="ECO:0000313" key="7">
    <source>
        <dbReference type="EMBL" id="QIA09038.1"/>
    </source>
</evidence>
<evidence type="ECO:0000313" key="8">
    <source>
        <dbReference type="Proteomes" id="UP000474630"/>
    </source>
</evidence>
<sequence>MNEALKLMLTGMSTVFFILIMVVVLGNLIIRITNRFAVAVVENPTSSGSSQSEINPSKLAAIVSAVQITTKGKGSVTSVEKMSE</sequence>
<name>A0A6C0REB9_9BACT</name>
<feature type="transmembrane region" description="Helical" evidence="6">
    <location>
        <begin position="12"/>
        <end position="30"/>
    </location>
</feature>
<dbReference type="RefSeq" id="WP_163347840.1">
    <property type="nucleotide sequence ID" value="NZ_CP048409.1"/>
</dbReference>
<reference evidence="7 8" key="1">
    <citation type="submission" date="2020-02" db="EMBL/GenBank/DDBJ databases">
        <title>Genome sequencing for Draconibacterium sp. strain M1.</title>
        <authorList>
            <person name="Park S.-J."/>
        </authorList>
    </citation>
    <scope>NUCLEOTIDE SEQUENCE [LARGE SCALE GENOMIC DNA]</scope>
    <source>
        <strain evidence="7 8">M1</strain>
    </source>
</reference>
<dbReference type="GO" id="GO:0015081">
    <property type="term" value="F:sodium ion transmembrane transporter activity"/>
    <property type="evidence" value="ECO:0007669"/>
    <property type="project" value="InterPro"/>
</dbReference>
<keyword evidence="4 6" id="KW-1133">Transmembrane helix</keyword>
<evidence type="ECO:0000256" key="1">
    <source>
        <dbReference type="ARBA" id="ARBA00004236"/>
    </source>
</evidence>
<dbReference type="InterPro" id="IPR005899">
    <property type="entry name" value="Na_pump_deCOase"/>
</dbReference>
<protein>
    <submittedName>
        <fullName evidence="7">OadG family protein</fullName>
    </submittedName>
</protein>
<evidence type="ECO:0000256" key="6">
    <source>
        <dbReference type="SAM" id="Phobius"/>
    </source>
</evidence>
<evidence type="ECO:0000256" key="2">
    <source>
        <dbReference type="ARBA" id="ARBA00022475"/>
    </source>
</evidence>
<organism evidence="7 8">
    <name type="scientific">Draconibacterium halophilum</name>
    <dbReference type="NCBI Taxonomy" id="2706887"/>
    <lineage>
        <taxon>Bacteria</taxon>
        <taxon>Pseudomonadati</taxon>
        <taxon>Bacteroidota</taxon>
        <taxon>Bacteroidia</taxon>
        <taxon>Marinilabiliales</taxon>
        <taxon>Prolixibacteraceae</taxon>
        <taxon>Draconibacterium</taxon>
    </lineage>
</organism>
<keyword evidence="2" id="KW-1003">Cell membrane</keyword>
<dbReference type="Proteomes" id="UP000474630">
    <property type="component" value="Chromosome"/>
</dbReference>
<proteinExistence type="predicted"/>
<accession>A0A6C0REB9</accession>
<keyword evidence="8" id="KW-1185">Reference proteome</keyword>
<keyword evidence="3 6" id="KW-0812">Transmembrane</keyword>
<evidence type="ECO:0000256" key="5">
    <source>
        <dbReference type="ARBA" id="ARBA00023136"/>
    </source>
</evidence>
<dbReference type="EMBL" id="CP048409">
    <property type="protein sequence ID" value="QIA09038.1"/>
    <property type="molecule type" value="Genomic_DNA"/>
</dbReference>
<keyword evidence="5 6" id="KW-0472">Membrane</keyword>
<comment type="subcellular location">
    <subcellularLocation>
        <location evidence="1">Cell membrane</location>
    </subcellularLocation>
</comment>
<dbReference type="Pfam" id="PF04277">
    <property type="entry name" value="OAD_gamma"/>
    <property type="match status" value="1"/>
</dbReference>
<evidence type="ECO:0000256" key="3">
    <source>
        <dbReference type="ARBA" id="ARBA00022692"/>
    </source>
</evidence>
<dbReference type="GO" id="GO:0005886">
    <property type="term" value="C:plasma membrane"/>
    <property type="evidence" value="ECO:0007669"/>
    <property type="project" value="UniProtKB-SubCell"/>
</dbReference>
<dbReference type="AlphaFoldDB" id="A0A6C0REB9"/>
<dbReference type="KEGG" id="drc:G0Q07_15525"/>